<dbReference type="NCBIfam" id="TIGR02876">
    <property type="entry name" value="spore_yqfD"/>
    <property type="match status" value="1"/>
</dbReference>
<dbReference type="AlphaFoldDB" id="A0A926EPH5"/>
<evidence type="ECO:0000313" key="2">
    <source>
        <dbReference type="EMBL" id="MBC8585032.1"/>
    </source>
</evidence>
<dbReference type="PIRSF" id="PIRSF029895">
    <property type="entry name" value="SpoIV"/>
    <property type="match status" value="1"/>
</dbReference>
<keyword evidence="1" id="KW-1133">Transmembrane helix</keyword>
<dbReference type="InterPro" id="IPR010690">
    <property type="entry name" value="YqfD"/>
</dbReference>
<reference evidence="2" key="1">
    <citation type="submission" date="2020-08" db="EMBL/GenBank/DDBJ databases">
        <title>Genome public.</title>
        <authorList>
            <person name="Liu C."/>
            <person name="Sun Q."/>
        </authorList>
    </citation>
    <scope>NUCLEOTIDE SEQUENCE</scope>
    <source>
        <strain evidence="2">NSJ-64</strain>
    </source>
</reference>
<comment type="caution">
    <text evidence="2">The sequence shown here is derived from an EMBL/GenBank/DDBJ whole genome shotgun (WGS) entry which is preliminary data.</text>
</comment>
<accession>A0A926EPH5</accession>
<organism evidence="2 3">
    <name type="scientific">Youxingia wuxianensis</name>
    <dbReference type="NCBI Taxonomy" id="2763678"/>
    <lineage>
        <taxon>Bacteria</taxon>
        <taxon>Bacillati</taxon>
        <taxon>Bacillota</taxon>
        <taxon>Clostridia</taxon>
        <taxon>Eubacteriales</taxon>
        <taxon>Oscillospiraceae</taxon>
        <taxon>Youxingia</taxon>
    </lineage>
</organism>
<dbReference type="Pfam" id="PF06898">
    <property type="entry name" value="YqfD"/>
    <property type="match status" value="1"/>
</dbReference>
<sequence>MYIVKLLRFLKGYVKFDAISGNIERFINICVKNCVSLWGCRKEEEHLTGFTTVSGYKKMHRYARRTQVRLRVKERRGLPFYIHRYRKRIGILAGALCFVLFLGIMSNFVWVIQIEGNERLSSQQLINALKEAGVSRGTLKSSIDNEQVAQTLMIKVDDLAWISVNVRGTTVFLRVRERTMPPQKIDTNVPANVVAAQDGQIRHMEVYDGTPVLKVGDAVRKGEIIVSGINEDRWGLTHILRANAKVTAYVPQTLEVEIPLTQTHCSSAGKIIKRKYLNIFGAQIPLFIYSGIEEPYKLEKREFYPQVMGVSMPFTVTRENYILTVETKERISEDTALKLGKKQLALLEKQKLNGEIISFDVKARTEEEKVILTGEYIVEMDIAKQVEFSVFDTKDEKGKFEKSGY</sequence>
<evidence type="ECO:0000313" key="3">
    <source>
        <dbReference type="Proteomes" id="UP000623678"/>
    </source>
</evidence>
<dbReference type="RefSeq" id="WP_262394813.1">
    <property type="nucleotide sequence ID" value="NZ_JACRTD010000003.1"/>
</dbReference>
<gene>
    <name evidence="2" type="primary">yqfD</name>
    <name evidence="2" type="ORF">H8705_05485</name>
</gene>
<keyword evidence="3" id="KW-1185">Reference proteome</keyword>
<evidence type="ECO:0000256" key="1">
    <source>
        <dbReference type="SAM" id="Phobius"/>
    </source>
</evidence>
<dbReference type="EMBL" id="JACRTD010000003">
    <property type="protein sequence ID" value="MBC8585032.1"/>
    <property type="molecule type" value="Genomic_DNA"/>
</dbReference>
<feature type="transmembrane region" description="Helical" evidence="1">
    <location>
        <begin position="89"/>
        <end position="112"/>
    </location>
</feature>
<keyword evidence="1" id="KW-0472">Membrane</keyword>
<dbReference type="Proteomes" id="UP000623678">
    <property type="component" value="Unassembled WGS sequence"/>
</dbReference>
<keyword evidence="1" id="KW-0812">Transmembrane</keyword>
<name>A0A926EPH5_9FIRM</name>
<protein>
    <submittedName>
        <fullName evidence="2">Sporulation protein YqfD</fullName>
    </submittedName>
</protein>
<proteinExistence type="predicted"/>